<feature type="transmembrane region" description="Helical" evidence="2">
    <location>
        <begin position="579"/>
        <end position="606"/>
    </location>
</feature>
<dbReference type="InterPro" id="IPR000742">
    <property type="entry name" value="EGF"/>
</dbReference>
<dbReference type="EMBL" id="MU253907">
    <property type="protein sequence ID" value="KAG9244423.1"/>
    <property type="molecule type" value="Genomic_DNA"/>
</dbReference>
<dbReference type="PANTHER" id="PTHR17178">
    <property type="entry name" value="SECRETORY GRANULE PROTEOGLYCAN CORE PROTEIN"/>
    <property type="match status" value="1"/>
</dbReference>
<feature type="compositionally biased region" description="Pro residues" evidence="1">
    <location>
        <begin position="1"/>
        <end position="11"/>
    </location>
</feature>
<dbReference type="Proteomes" id="UP000887226">
    <property type="component" value="Unassembled WGS sequence"/>
</dbReference>
<proteinExistence type="predicted"/>
<reference evidence="4" key="1">
    <citation type="journal article" date="2021" name="IMA Fungus">
        <title>Genomic characterization of three marine fungi, including Emericellopsis atlantica sp. nov. with signatures of a generalist lifestyle and marine biomass degradation.</title>
        <authorList>
            <person name="Hagestad O.C."/>
            <person name="Hou L."/>
            <person name="Andersen J.H."/>
            <person name="Hansen E.H."/>
            <person name="Altermark B."/>
            <person name="Li C."/>
            <person name="Kuhnert E."/>
            <person name="Cox R.J."/>
            <person name="Crous P.W."/>
            <person name="Spatafora J.W."/>
            <person name="Lail K."/>
            <person name="Amirebrahimi M."/>
            <person name="Lipzen A."/>
            <person name="Pangilinan J."/>
            <person name="Andreopoulos W."/>
            <person name="Hayes R.D."/>
            <person name="Ng V."/>
            <person name="Grigoriev I.V."/>
            <person name="Jackson S.A."/>
            <person name="Sutton T.D.S."/>
            <person name="Dobson A.D.W."/>
            <person name="Rama T."/>
        </authorList>
    </citation>
    <scope>NUCLEOTIDE SEQUENCE</scope>
    <source>
        <strain evidence="4">TRa3180A</strain>
    </source>
</reference>
<dbReference type="PROSITE" id="PS01186">
    <property type="entry name" value="EGF_2"/>
    <property type="match status" value="1"/>
</dbReference>
<comment type="caution">
    <text evidence="4">The sequence shown here is derived from an EMBL/GenBank/DDBJ whole genome shotgun (WGS) entry which is preliminary data.</text>
</comment>
<feature type="region of interest" description="Disordered" evidence="1">
    <location>
        <begin position="1"/>
        <end position="217"/>
    </location>
</feature>
<organism evidence="4 5">
    <name type="scientific">Calycina marina</name>
    <dbReference type="NCBI Taxonomy" id="1763456"/>
    <lineage>
        <taxon>Eukaryota</taxon>
        <taxon>Fungi</taxon>
        <taxon>Dikarya</taxon>
        <taxon>Ascomycota</taxon>
        <taxon>Pezizomycotina</taxon>
        <taxon>Leotiomycetes</taxon>
        <taxon>Helotiales</taxon>
        <taxon>Pezizellaceae</taxon>
        <taxon>Calycina</taxon>
    </lineage>
</organism>
<accession>A0A9P8CES3</accession>
<protein>
    <recommendedName>
        <fullName evidence="3">EGF-like domain-containing protein</fullName>
    </recommendedName>
</protein>
<feature type="compositionally biased region" description="Polar residues" evidence="1">
    <location>
        <begin position="384"/>
        <end position="396"/>
    </location>
</feature>
<feature type="compositionally biased region" description="Basic and acidic residues" evidence="1">
    <location>
        <begin position="286"/>
        <end position="306"/>
    </location>
</feature>
<feature type="compositionally biased region" description="Polar residues" evidence="1">
    <location>
        <begin position="52"/>
        <end position="67"/>
    </location>
</feature>
<evidence type="ECO:0000313" key="4">
    <source>
        <dbReference type="EMBL" id="KAG9244423.1"/>
    </source>
</evidence>
<evidence type="ECO:0000313" key="5">
    <source>
        <dbReference type="Proteomes" id="UP000887226"/>
    </source>
</evidence>
<dbReference type="OrthoDB" id="283575at2759"/>
<name>A0A9P8CES3_9HELO</name>
<evidence type="ECO:0000256" key="2">
    <source>
        <dbReference type="SAM" id="Phobius"/>
    </source>
</evidence>
<gene>
    <name evidence="4" type="ORF">BJ878DRAFT_72193</name>
</gene>
<dbReference type="PANTHER" id="PTHR17178:SF0">
    <property type="entry name" value="SERGLYCIN"/>
    <property type="match status" value="1"/>
</dbReference>
<keyword evidence="2" id="KW-0472">Membrane</keyword>
<feature type="compositionally biased region" description="Polar residues" evidence="1">
    <location>
        <begin position="169"/>
        <end position="184"/>
    </location>
</feature>
<evidence type="ECO:0000259" key="3">
    <source>
        <dbReference type="PROSITE" id="PS01186"/>
    </source>
</evidence>
<feature type="domain" description="EGF-like" evidence="3">
    <location>
        <begin position="643"/>
        <end position="654"/>
    </location>
</feature>
<keyword evidence="2" id="KW-1133">Transmembrane helix</keyword>
<dbReference type="AlphaFoldDB" id="A0A9P8CES3"/>
<feature type="compositionally biased region" description="Pro residues" evidence="1">
    <location>
        <begin position="104"/>
        <end position="121"/>
    </location>
</feature>
<feature type="region of interest" description="Disordered" evidence="1">
    <location>
        <begin position="279"/>
        <end position="396"/>
    </location>
</feature>
<sequence length="880" mass="93503">MGSQPWAPPVKPAGMGSVSAARKRAEGGLRNGQQQKPQQQAVGPSQEFGLPTNPSASQIPGAQNLNDSLLDDEGPPPGIGVAVTRTTQAPQWPLGGGTPENTPYEPPPGRKNAPQRPPRPSYVPSMLDATRSQEHTPSFRVEAPRHAPDVGDIITSFREDESDEYDMRSPNSLASRPSTMSSVGTIPDFPMPLPPATSRRSANLGPPPTSRRGASSYYSNASFVSPIPEEIPRSNQSHGSYASSAAIPITWDSGSVGESPGLSPGYEYDESYYDDKDFLPVPFKNEMNDEGRESRESNFDDNDGRGLIRSASFGRRAKPSMIMTRGIDRSDGAKQEPMPQKSVETSGKEEGAEQPAWPIHSSMGAMKKSPLAGGTGLIDKSRSSSETSLPTLKTTQAEDLLPARTYNASGANDILGAYAAASALQSETIPPSRIRSPGFSRLSAIRRPPRLDIDAVRDAEARGSLTSLPDLIRRATKLAAMMDRGRRPASRLALDDFPTEKELEIMVGSDERRNANRQSGLSGMLAAFPPPGLVGTPTRDAHSPMQQVSSWPAMPSETLDQLKPEKKKKKGRRCCGLSLWLFVLMIILLLLIVAVAVLVPLFLLVWNKNSATTLSAQQQCAEDTATKCQNGGQSFVSSGTCACICINGFSGSMCTVVSDSACTTTTLSTSLSNVTLGDSIPRLLSAAQTNFSIPLDSSTILASFSTSNLSCLSENALVTFNGESTNANAVRAVTATWQNPTATANVKRDDSSSYSGILVDTQTSPTPSATHISYTTASPTTSILPSSITNAAAATSTGIFDVTDTVLDFARVAVLFMLQEETLEKASTAQTSFQTFFNSQTATNLAAANVSIGNGNTVNLINFQLSTGSTTVGALNISVY</sequence>
<evidence type="ECO:0000256" key="1">
    <source>
        <dbReference type="SAM" id="MobiDB-lite"/>
    </source>
</evidence>
<keyword evidence="5" id="KW-1185">Reference proteome</keyword>
<keyword evidence="2" id="KW-0812">Transmembrane</keyword>